<dbReference type="Pfam" id="PF00535">
    <property type="entry name" value="Glycos_transf_2"/>
    <property type="match status" value="1"/>
</dbReference>
<proteinExistence type="predicted"/>
<accession>A0A927ZN77</accession>
<organism evidence="3 4">
    <name type="scientific">Clostridium sulfidigenes</name>
    <dbReference type="NCBI Taxonomy" id="318464"/>
    <lineage>
        <taxon>Bacteria</taxon>
        <taxon>Bacillati</taxon>
        <taxon>Bacillota</taxon>
        <taxon>Clostridia</taxon>
        <taxon>Eubacteriales</taxon>
        <taxon>Clostridiaceae</taxon>
        <taxon>Clostridium</taxon>
    </lineage>
</organism>
<reference evidence="3" key="1">
    <citation type="submission" date="2019-04" db="EMBL/GenBank/DDBJ databases">
        <title>Evolution of Biomass-Degrading Anaerobic Consortia Revealed by Metagenomics.</title>
        <authorList>
            <person name="Peng X."/>
        </authorList>
    </citation>
    <scope>NUCLEOTIDE SEQUENCE</scope>
    <source>
        <strain evidence="3">SIG254</strain>
    </source>
</reference>
<keyword evidence="1" id="KW-0472">Membrane</keyword>
<sequence>MKPILTVFTPTYNRKELIYKCYESLRRQTNKNFKWLVIDDGSTDDTKELIINWKEEADFLIDYIYKKNGGMHSAHNTAYENIDTELNICIDSDDYMTDDGVEKILKAWDERKAENIAGIAALDLYETGEIIGTKFPEGLREATLFDIYHKYGIKGDKKLIYRTELTKKYPYPEFEDEKYVGLAYKCHKLDEKYKLALVNEPVCIVEYMEDGSTKNMLRQYRNNPKGWCFYRIENLKIPNTSLIYKFKECIHYVSSSLIVKDKNFFSKVPYKGIMLAAIPLGYILYSYIIFRTRDIRNL</sequence>
<evidence type="ECO:0000313" key="3">
    <source>
        <dbReference type="EMBL" id="MBE6061661.1"/>
    </source>
</evidence>
<evidence type="ECO:0000313" key="4">
    <source>
        <dbReference type="Proteomes" id="UP000768462"/>
    </source>
</evidence>
<evidence type="ECO:0000256" key="1">
    <source>
        <dbReference type="SAM" id="Phobius"/>
    </source>
</evidence>
<dbReference type="InterPro" id="IPR001173">
    <property type="entry name" value="Glyco_trans_2-like"/>
</dbReference>
<protein>
    <submittedName>
        <fullName evidence="3">Glycosyltransferase family 2 protein</fullName>
    </submittedName>
</protein>
<keyword evidence="1" id="KW-1133">Transmembrane helix</keyword>
<feature type="domain" description="Glycosyltransferase 2-like" evidence="2">
    <location>
        <begin position="6"/>
        <end position="165"/>
    </location>
</feature>
<dbReference type="GO" id="GO:0016758">
    <property type="term" value="F:hexosyltransferase activity"/>
    <property type="evidence" value="ECO:0007669"/>
    <property type="project" value="UniProtKB-ARBA"/>
</dbReference>
<feature type="transmembrane region" description="Helical" evidence="1">
    <location>
        <begin position="272"/>
        <end position="290"/>
    </location>
</feature>
<evidence type="ECO:0000259" key="2">
    <source>
        <dbReference type="Pfam" id="PF00535"/>
    </source>
</evidence>
<dbReference type="Proteomes" id="UP000768462">
    <property type="component" value="Unassembled WGS sequence"/>
</dbReference>
<name>A0A927ZN77_9CLOT</name>
<dbReference type="CDD" id="cd00761">
    <property type="entry name" value="Glyco_tranf_GTA_type"/>
    <property type="match status" value="1"/>
</dbReference>
<dbReference type="SUPFAM" id="SSF53448">
    <property type="entry name" value="Nucleotide-diphospho-sugar transferases"/>
    <property type="match status" value="1"/>
</dbReference>
<gene>
    <name evidence="3" type="ORF">E7215_16080</name>
</gene>
<comment type="caution">
    <text evidence="3">The sequence shown here is derived from an EMBL/GenBank/DDBJ whole genome shotgun (WGS) entry which is preliminary data.</text>
</comment>
<dbReference type="InterPro" id="IPR029044">
    <property type="entry name" value="Nucleotide-diphossugar_trans"/>
</dbReference>
<dbReference type="Gene3D" id="3.90.550.10">
    <property type="entry name" value="Spore Coat Polysaccharide Biosynthesis Protein SpsA, Chain A"/>
    <property type="match status" value="1"/>
</dbReference>
<dbReference type="AlphaFoldDB" id="A0A927ZN77"/>
<dbReference type="PANTHER" id="PTHR22916:SF3">
    <property type="entry name" value="UDP-GLCNAC:BETAGAL BETA-1,3-N-ACETYLGLUCOSAMINYLTRANSFERASE-LIKE PROTEIN 1"/>
    <property type="match status" value="1"/>
</dbReference>
<keyword evidence="1" id="KW-0812">Transmembrane</keyword>
<dbReference type="EMBL" id="SVCM01000189">
    <property type="protein sequence ID" value="MBE6061661.1"/>
    <property type="molecule type" value="Genomic_DNA"/>
</dbReference>
<dbReference type="PANTHER" id="PTHR22916">
    <property type="entry name" value="GLYCOSYLTRANSFERASE"/>
    <property type="match status" value="1"/>
</dbReference>